<evidence type="ECO:0000256" key="2">
    <source>
        <dbReference type="ARBA" id="ARBA00022723"/>
    </source>
</evidence>
<dbReference type="GO" id="GO:0046872">
    <property type="term" value="F:metal ion binding"/>
    <property type="evidence" value="ECO:0007669"/>
    <property type="project" value="UniProtKB-KW"/>
</dbReference>
<gene>
    <name evidence="5" type="ORF">BT63DRAFT_57059</name>
</gene>
<dbReference type="AlphaFoldDB" id="A0A6A6U4Z9"/>
<keyword evidence="3" id="KW-0862">Zinc</keyword>
<evidence type="ECO:0000313" key="5">
    <source>
        <dbReference type="EMBL" id="KAF2666363.1"/>
    </source>
</evidence>
<dbReference type="EMBL" id="MU004239">
    <property type="protein sequence ID" value="KAF2666363.1"/>
    <property type="molecule type" value="Genomic_DNA"/>
</dbReference>
<keyword evidence="2" id="KW-0479">Metal-binding</keyword>
<dbReference type="SUPFAM" id="SSF51316">
    <property type="entry name" value="Mss4-like"/>
    <property type="match status" value="1"/>
</dbReference>
<organism evidence="5 6">
    <name type="scientific">Microthyrium microscopicum</name>
    <dbReference type="NCBI Taxonomy" id="703497"/>
    <lineage>
        <taxon>Eukaryota</taxon>
        <taxon>Fungi</taxon>
        <taxon>Dikarya</taxon>
        <taxon>Ascomycota</taxon>
        <taxon>Pezizomycotina</taxon>
        <taxon>Dothideomycetes</taxon>
        <taxon>Dothideomycetes incertae sedis</taxon>
        <taxon>Microthyriales</taxon>
        <taxon>Microthyriaceae</taxon>
        <taxon>Microthyrium</taxon>
    </lineage>
</organism>
<dbReference type="PROSITE" id="PS51891">
    <property type="entry name" value="CENP_V_GFA"/>
    <property type="match status" value="1"/>
</dbReference>
<evidence type="ECO:0000313" key="6">
    <source>
        <dbReference type="Proteomes" id="UP000799302"/>
    </source>
</evidence>
<evidence type="ECO:0000256" key="3">
    <source>
        <dbReference type="ARBA" id="ARBA00022833"/>
    </source>
</evidence>
<proteinExistence type="inferred from homology"/>
<dbReference type="OrthoDB" id="3930719at2759"/>
<keyword evidence="6" id="KW-1185">Reference proteome</keyword>
<feature type="domain" description="CENP-V/GFA" evidence="4">
    <location>
        <begin position="33"/>
        <end position="186"/>
    </location>
</feature>
<evidence type="ECO:0000259" key="4">
    <source>
        <dbReference type="PROSITE" id="PS51891"/>
    </source>
</evidence>
<sequence>MVSDSDLMAELVAYKKDPSKVAHIADSFKRLPFTGSCHCGRIQYLTYLQMPTESTPSDVNLPQLIAATGQQIYKCNCSTCMKLNIFHARPSNSPDDFVVLSPLTNDGAQLSDGVSKYLCGGRRNTWYFCAKCGVRCFSGRGEWEVADVELEKSLLSERMREEAIVVKEEGEKIVVRGWRPKKDTWEERMGGPSYLSVNATTIDAGQEGLDWRKWHENGWIGYVENLKGTRQMGSGPFDGGIY</sequence>
<dbReference type="InterPro" id="IPR011057">
    <property type="entry name" value="Mss4-like_sf"/>
</dbReference>
<reference evidence="5" key="1">
    <citation type="journal article" date="2020" name="Stud. Mycol.">
        <title>101 Dothideomycetes genomes: a test case for predicting lifestyles and emergence of pathogens.</title>
        <authorList>
            <person name="Haridas S."/>
            <person name="Albert R."/>
            <person name="Binder M."/>
            <person name="Bloem J."/>
            <person name="Labutti K."/>
            <person name="Salamov A."/>
            <person name="Andreopoulos B."/>
            <person name="Baker S."/>
            <person name="Barry K."/>
            <person name="Bills G."/>
            <person name="Bluhm B."/>
            <person name="Cannon C."/>
            <person name="Castanera R."/>
            <person name="Culley D."/>
            <person name="Daum C."/>
            <person name="Ezra D."/>
            <person name="Gonzalez J."/>
            <person name="Henrissat B."/>
            <person name="Kuo A."/>
            <person name="Liang C."/>
            <person name="Lipzen A."/>
            <person name="Lutzoni F."/>
            <person name="Magnuson J."/>
            <person name="Mondo S."/>
            <person name="Nolan M."/>
            <person name="Ohm R."/>
            <person name="Pangilinan J."/>
            <person name="Park H.-J."/>
            <person name="Ramirez L."/>
            <person name="Alfaro M."/>
            <person name="Sun H."/>
            <person name="Tritt A."/>
            <person name="Yoshinaga Y."/>
            <person name="Zwiers L.-H."/>
            <person name="Turgeon B."/>
            <person name="Goodwin S."/>
            <person name="Spatafora J."/>
            <person name="Crous P."/>
            <person name="Grigoriev I."/>
        </authorList>
    </citation>
    <scope>NUCLEOTIDE SEQUENCE</scope>
    <source>
        <strain evidence="5">CBS 115976</strain>
    </source>
</reference>
<dbReference type="GO" id="GO:0016846">
    <property type="term" value="F:carbon-sulfur lyase activity"/>
    <property type="evidence" value="ECO:0007669"/>
    <property type="project" value="InterPro"/>
</dbReference>
<dbReference type="InterPro" id="IPR006913">
    <property type="entry name" value="CENP-V/GFA"/>
</dbReference>
<evidence type="ECO:0000256" key="1">
    <source>
        <dbReference type="ARBA" id="ARBA00005495"/>
    </source>
</evidence>
<protein>
    <recommendedName>
        <fullName evidence="4">CENP-V/GFA domain-containing protein</fullName>
    </recommendedName>
</protein>
<dbReference type="Proteomes" id="UP000799302">
    <property type="component" value="Unassembled WGS sequence"/>
</dbReference>
<accession>A0A6A6U4Z9</accession>
<dbReference type="Gene3D" id="2.170.150.70">
    <property type="match status" value="1"/>
</dbReference>
<name>A0A6A6U4Z9_9PEZI</name>
<comment type="similarity">
    <text evidence="1">Belongs to the Gfa family.</text>
</comment>